<keyword evidence="14" id="KW-1185">Reference proteome</keyword>
<dbReference type="GO" id="GO:0016114">
    <property type="term" value="P:terpenoid biosynthetic process"/>
    <property type="evidence" value="ECO:0007669"/>
    <property type="project" value="UniProtKB-UniRule"/>
</dbReference>
<dbReference type="Gene3D" id="3.30.230.10">
    <property type="match status" value="1"/>
</dbReference>
<feature type="active site" evidence="10">
    <location>
        <position position="140"/>
    </location>
</feature>
<evidence type="ECO:0000256" key="4">
    <source>
        <dbReference type="ARBA" id="ARBA00022679"/>
    </source>
</evidence>
<comment type="pathway">
    <text evidence="10">Isoprenoid biosynthesis; isopentenyl diphosphate biosynthesis via DXP pathway; isopentenyl diphosphate from 1-deoxy-D-xylulose 5-phosphate: step 3/6.</text>
</comment>
<dbReference type="InterPro" id="IPR020568">
    <property type="entry name" value="Ribosomal_Su5_D2-typ_SF"/>
</dbReference>
<keyword evidence="4 10" id="KW-0808">Transferase</keyword>
<evidence type="ECO:0000256" key="2">
    <source>
        <dbReference type="ARBA" id="ARBA00012052"/>
    </source>
</evidence>
<dbReference type="Proteomes" id="UP000286482">
    <property type="component" value="Unassembled WGS sequence"/>
</dbReference>
<dbReference type="Pfam" id="PF08544">
    <property type="entry name" value="GHMP_kinases_C"/>
    <property type="match status" value="1"/>
</dbReference>
<evidence type="ECO:0000259" key="12">
    <source>
        <dbReference type="Pfam" id="PF08544"/>
    </source>
</evidence>
<dbReference type="PANTHER" id="PTHR43527">
    <property type="entry name" value="4-DIPHOSPHOCYTIDYL-2-C-METHYL-D-ERYTHRITOL KINASE, CHLOROPLASTIC"/>
    <property type="match status" value="1"/>
</dbReference>
<evidence type="ECO:0000259" key="11">
    <source>
        <dbReference type="Pfam" id="PF00288"/>
    </source>
</evidence>
<dbReference type="RefSeq" id="WP_120356493.1">
    <property type="nucleotide sequence ID" value="NZ_RAQO01000011.1"/>
</dbReference>
<dbReference type="SUPFAM" id="SSF54211">
    <property type="entry name" value="Ribosomal protein S5 domain 2-like"/>
    <property type="match status" value="1"/>
</dbReference>
<dbReference type="GO" id="GO:0019288">
    <property type="term" value="P:isopentenyl diphosphate biosynthetic process, methylerythritol 4-phosphate pathway"/>
    <property type="evidence" value="ECO:0007669"/>
    <property type="project" value="UniProtKB-UniRule"/>
</dbReference>
<evidence type="ECO:0000256" key="1">
    <source>
        <dbReference type="ARBA" id="ARBA00009684"/>
    </source>
</evidence>
<dbReference type="InterPro" id="IPR004424">
    <property type="entry name" value="IspE"/>
</dbReference>
<reference evidence="13 14" key="1">
    <citation type="submission" date="2018-09" db="EMBL/GenBank/DDBJ databases">
        <authorList>
            <person name="Wang Z."/>
        </authorList>
    </citation>
    <scope>NUCLEOTIDE SEQUENCE [LARGE SCALE GENOMIC DNA]</scope>
    <source>
        <strain evidence="13 14">ALS 81</strain>
    </source>
</reference>
<dbReference type="EMBL" id="RAQO01000011">
    <property type="protein sequence ID" value="RKF13637.1"/>
    <property type="molecule type" value="Genomic_DNA"/>
</dbReference>
<evidence type="ECO:0000313" key="13">
    <source>
        <dbReference type="EMBL" id="RKF13637.1"/>
    </source>
</evidence>
<dbReference type="InterPro" id="IPR014721">
    <property type="entry name" value="Ribsml_uS5_D2-typ_fold_subgr"/>
</dbReference>
<dbReference type="OrthoDB" id="9809438at2"/>
<evidence type="ECO:0000256" key="3">
    <source>
        <dbReference type="ARBA" id="ARBA00017473"/>
    </source>
</evidence>
<evidence type="ECO:0000256" key="5">
    <source>
        <dbReference type="ARBA" id="ARBA00022741"/>
    </source>
</evidence>
<feature type="active site" evidence="10">
    <location>
        <position position="15"/>
    </location>
</feature>
<dbReference type="UniPathway" id="UPA00056">
    <property type="reaction ID" value="UER00094"/>
</dbReference>
<dbReference type="PIRSF" id="PIRSF010376">
    <property type="entry name" value="IspE"/>
    <property type="match status" value="1"/>
</dbReference>
<dbReference type="Pfam" id="PF00288">
    <property type="entry name" value="GHMP_kinases_N"/>
    <property type="match status" value="1"/>
</dbReference>
<keyword evidence="6 10" id="KW-0418">Kinase</keyword>
<evidence type="ECO:0000256" key="8">
    <source>
        <dbReference type="ARBA" id="ARBA00023229"/>
    </source>
</evidence>
<comment type="similarity">
    <text evidence="1 10">Belongs to the GHMP kinase family. IspE subfamily.</text>
</comment>
<keyword evidence="8 10" id="KW-0414">Isoprene biosynthesis</keyword>
<evidence type="ECO:0000256" key="6">
    <source>
        <dbReference type="ARBA" id="ARBA00022777"/>
    </source>
</evidence>
<comment type="function">
    <text evidence="10">Catalyzes the phosphorylation of the position 2 hydroxy group of 4-diphosphocytidyl-2C-methyl-D-erythritol.</text>
</comment>
<evidence type="ECO:0000313" key="14">
    <source>
        <dbReference type="Proteomes" id="UP000286482"/>
    </source>
</evidence>
<feature type="domain" description="GHMP kinase N-terminal" evidence="11">
    <location>
        <begin position="70"/>
        <end position="147"/>
    </location>
</feature>
<proteinExistence type="inferred from homology"/>
<comment type="catalytic activity">
    <reaction evidence="10">
        <text>4-CDP-2-C-methyl-D-erythritol + ATP = 4-CDP-2-C-methyl-D-erythritol 2-phosphate + ADP + H(+)</text>
        <dbReference type="Rhea" id="RHEA:18437"/>
        <dbReference type="ChEBI" id="CHEBI:15378"/>
        <dbReference type="ChEBI" id="CHEBI:30616"/>
        <dbReference type="ChEBI" id="CHEBI:57823"/>
        <dbReference type="ChEBI" id="CHEBI:57919"/>
        <dbReference type="ChEBI" id="CHEBI:456216"/>
        <dbReference type="EC" id="2.7.1.148"/>
    </reaction>
</comment>
<dbReference type="GO" id="GO:0050515">
    <property type="term" value="F:4-(cytidine 5'-diphospho)-2-C-methyl-D-erythritol kinase activity"/>
    <property type="evidence" value="ECO:0007669"/>
    <property type="project" value="UniProtKB-UniRule"/>
</dbReference>
<gene>
    <name evidence="10" type="primary">ispE</name>
    <name evidence="13" type="ORF">DBZ36_18615</name>
</gene>
<feature type="domain" description="GHMP kinase C-terminal" evidence="12">
    <location>
        <begin position="198"/>
        <end position="264"/>
    </location>
</feature>
<dbReference type="NCBIfam" id="TIGR00154">
    <property type="entry name" value="ispE"/>
    <property type="match status" value="1"/>
</dbReference>
<dbReference type="GO" id="GO:0005524">
    <property type="term" value="F:ATP binding"/>
    <property type="evidence" value="ECO:0007669"/>
    <property type="project" value="UniProtKB-UniRule"/>
</dbReference>
<evidence type="ECO:0000256" key="7">
    <source>
        <dbReference type="ARBA" id="ARBA00022840"/>
    </source>
</evidence>
<evidence type="ECO:0000256" key="9">
    <source>
        <dbReference type="ARBA" id="ARBA00032554"/>
    </source>
</evidence>
<comment type="caution">
    <text evidence="13">The sequence shown here is derived from an EMBL/GenBank/DDBJ whole genome shotgun (WGS) entry which is preliminary data.</text>
</comment>
<keyword evidence="7 10" id="KW-0067">ATP-binding</keyword>
<accession>A0A420E6P3</accession>
<dbReference type="AlphaFoldDB" id="A0A420E6P3"/>
<dbReference type="SUPFAM" id="SSF55060">
    <property type="entry name" value="GHMP Kinase, C-terminal domain"/>
    <property type="match status" value="1"/>
</dbReference>
<dbReference type="InterPro" id="IPR013750">
    <property type="entry name" value="GHMP_kinase_C_dom"/>
</dbReference>
<feature type="binding site" evidence="10">
    <location>
        <begin position="98"/>
        <end position="108"/>
    </location>
    <ligand>
        <name>ATP</name>
        <dbReference type="ChEBI" id="CHEBI:30616"/>
    </ligand>
</feature>
<dbReference type="InterPro" id="IPR036554">
    <property type="entry name" value="GHMP_kinase_C_sf"/>
</dbReference>
<organism evidence="13 14">
    <name type="scientific">Alginatibacterium sediminis</name>
    <dbReference type="NCBI Taxonomy" id="2164068"/>
    <lineage>
        <taxon>Bacteria</taxon>
        <taxon>Pseudomonadati</taxon>
        <taxon>Pseudomonadota</taxon>
        <taxon>Gammaproteobacteria</taxon>
        <taxon>Alteromonadales</taxon>
        <taxon>Alteromonadaceae</taxon>
        <taxon>Alginatibacterium</taxon>
    </lineage>
</organism>
<keyword evidence="5 10" id="KW-0547">Nucleotide-binding</keyword>
<protein>
    <recommendedName>
        <fullName evidence="3 10">4-diphosphocytidyl-2-C-methyl-D-erythritol kinase</fullName>
        <shortName evidence="10">CMK</shortName>
        <ecNumber evidence="2 10">2.7.1.148</ecNumber>
    </recommendedName>
    <alternativeName>
        <fullName evidence="9 10">4-(cytidine-5'-diphospho)-2-C-methyl-D-erythritol kinase</fullName>
    </alternativeName>
</protein>
<name>A0A420E6P3_9ALTE</name>
<dbReference type="InterPro" id="IPR006204">
    <property type="entry name" value="GHMP_kinase_N_dom"/>
</dbReference>
<dbReference type="Gene3D" id="3.30.70.890">
    <property type="entry name" value="GHMP kinase, C-terminal domain"/>
    <property type="match status" value="1"/>
</dbReference>
<sequence length="286" mass="31520">MTTNLNDIEWIAPAKLNLFLYINGQRSDGYHELQTLFQFLEFGDRLRFEARKDDKIIVEPAIEGVANSDNLCVKAARLLQRKLGLNQGVTIHLDKQLPMGGGLGGGSSNAATCLVVLNRLWRGNLSLDELAKLGLSLGADIPIFVHGFAAFAQGVGDKLEKVKLKTPWYLVVAPKVHVATAAVFGAKDLKRDTPKRSWEKLKSSTWGNDCEEFVLKTHPEVAQALYWLLEYAPSRMTGTGACVFAEFKDQASALQVMEKLPATWTSFVAKASNISPLHHQLTLSLS</sequence>
<dbReference type="PANTHER" id="PTHR43527:SF2">
    <property type="entry name" value="4-DIPHOSPHOCYTIDYL-2-C-METHYL-D-ERYTHRITOL KINASE, CHLOROPLASTIC"/>
    <property type="match status" value="1"/>
</dbReference>
<dbReference type="EC" id="2.7.1.148" evidence="2 10"/>
<dbReference type="HAMAP" id="MF_00061">
    <property type="entry name" value="IspE"/>
    <property type="match status" value="1"/>
</dbReference>
<evidence type="ECO:0000256" key="10">
    <source>
        <dbReference type="HAMAP-Rule" id="MF_00061"/>
    </source>
</evidence>